<feature type="region of interest" description="Disordered" evidence="7">
    <location>
        <begin position="217"/>
        <end position="253"/>
    </location>
</feature>
<keyword evidence="3" id="KW-0808">Transferase</keyword>
<gene>
    <name evidence="9" type="ORF">ACFQDD_00405</name>
</gene>
<dbReference type="InterPro" id="IPR051537">
    <property type="entry name" value="DNA_Adenine_Mtase"/>
</dbReference>
<comment type="catalytic activity">
    <reaction evidence="6">
        <text>a 2'-deoxyadenosine in DNA + S-adenosyl-L-methionine = an N(6)-methyl-2'-deoxyadenosine in DNA + S-adenosyl-L-homocysteine + H(+)</text>
        <dbReference type="Rhea" id="RHEA:15197"/>
        <dbReference type="Rhea" id="RHEA-COMP:12418"/>
        <dbReference type="Rhea" id="RHEA-COMP:12419"/>
        <dbReference type="ChEBI" id="CHEBI:15378"/>
        <dbReference type="ChEBI" id="CHEBI:57856"/>
        <dbReference type="ChEBI" id="CHEBI:59789"/>
        <dbReference type="ChEBI" id="CHEBI:90615"/>
        <dbReference type="ChEBI" id="CHEBI:90616"/>
        <dbReference type="EC" id="2.1.1.72"/>
    </reaction>
</comment>
<evidence type="ECO:0000256" key="2">
    <source>
        <dbReference type="ARBA" id="ARBA00022603"/>
    </source>
</evidence>
<accession>A0ABD5SYE0</accession>
<dbReference type="GO" id="GO:0009007">
    <property type="term" value="F:site-specific DNA-methyltransferase (adenine-specific) activity"/>
    <property type="evidence" value="ECO:0007669"/>
    <property type="project" value="UniProtKB-EC"/>
</dbReference>
<sequence>MVTDTDPVDVSGVIDRLDDIRLSTGHRRPRIFRDWTALMVSALARNDEDYNERLDTYGTREGAMDTRREVAEAFSEAFGELVIATDHAERPVIGDVYEEIGAQADDFGQYFTPWGICRLKSALITDERNPAAPEDEPMTVSDPACGSGRLLVAGAKRLHEQHPETPVIATGVDKDSTCARMAVINLALAGIPGKIRYGDSLTMEGYREWIVDPTGADPAVRAVDPADYSPDAAPDEQATEQSELSEVRTDGGD</sequence>
<evidence type="ECO:0000259" key="8">
    <source>
        <dbReference type="Pfam" id="PF02384"/>
    </source>
</evidence>
<keyword evidence="5" id="KW-0680">Restriction system</keyword>
<name>A0ABD5SYE0_9EURY</name>
<evidence type="ECO:0000313" key="9">
    <source>
        <dbReference type="EMBL" id="MFC6769997.1"/>
    </source>
</evidence>
<dbReference type="GO" id="GO:0032259">
    <property type="term" value="P:methylation"/>
    <property type="evidence" value="ECO:0007669"/>
    <property type="project" value="UniProtKB-KW"/>
</dbReference>
<keyword evidence="10" id="KW-1185">Reference proteome</keyword>
<protein>
    <recommendedName>
        <fullName evidence="1">site-specific DNA-methyltransferase (adenine-specific)</fullName>
        <ecNumber evidence="1">2.1.1.72</ecNumber>
    </recommendedName>
</protein>
<dbReference type="PANTHER" id="PTHR42933:SF3">
    <property type="entry name" value="TYPE I RESTRICTION ENZYME MJAVIII METHYLASE SUBUNIT"/>
    <property type="match status" value="1"/>
</dbReference>
<comment type="caution">
    <text evidence="9">The sequence shown here is derived from an EMBL/GenBank/DDBJ whole genome shotgun (WGS) entry which is preliminary data.</text>
</comment>
<dbReference type="PANTHER" id="PTHR42933">
    <property type="entry name" value="SLR6095 PROTEIN"/>
    <property type="match status" value="1"/>
</dbReference>
<dbReference type="GO" id="GO:0009307">
    <property type="term" value="P:DNA restriction-modification system"/>
    <property type="evidence" value="ECO:0007669"/>
    <property type="project" value="UniProtKB-KW"/>
</dbReference>
<dbReference type="PRINTS" id="PR00507">
    <property type="entry name" value="N12N6MTFRASE"/>
</dbReference>
<dbReference type="InterPro" id="IPR029063">
    <property type="entry name" value="SAM-dependent_MTases_sf"/>
</dbReference>
<evidence type="ECO:0000256" key="1">
    <source>
        <dbReference type="ARBA" id="ARBA00011900"/>
    </source>
</evidence>
<dbReference type="EMBL" id="JBHSWT010000009">
    <property type="protein sequence ID" value="MFC6769997.1"/>
    <property type="molecule type" value="Genomic_DNA"/>
</dbReference>
<evidence type="ECO:0000256" key="4">
    <source>
        <dbReference type="ARBA" id="ARBA00022691"/>
    </source>
</evidence>
<evidence type="ECO:0000256" key="3">
    <source>
        <dbReference type="ARBA" id="ARBA00022679"/>
    </source>
</evidence>
<evidence type="ECO:0000313" key="10">
    <source>
        <dbReference type="Proteomes" id="UP001596274"/>
    </source>
</evidence>
<evidence type="ECO:0000256" key="7">
    <source>
        <dbReference type="SAM" id="MobiDB-lite"/>
    </source>
</evidence>
<feature type="compositionally biased region" description="Low complexity" evidence="7">
    <location>
        <begin position="217"/>
        <end position="232"/>
    </location>
</feature>
<proteinExistence type="predicted"/>
<evidence type="ECO:0000256" key="6">
    <source>
        <dbReference type="ARBA" id="ARBA00047942"/>
    </source>
</evidence>
<dbReference type="InterPro" id="IPR003356">
    <property type="entry name" value="DNA_methylase_A-5"/>
</dbReference>
<dbReference type="Pfam" id="PF02384">
    <property type="entry name" value="N6_Mtase"/>
    <property type="match status" value="1"/>
</dbReference>
<dbReference type="SUPFAM" id="SSF53335">
    <property type="entry name" value="S-adenosyl-L-methionine-dependent methyltransferases"/>
    <property type="match status" value="1"/>
</dbReference>
<keyword evidence="4" id="KW-0949">S-adenosyl-L-methionine</keyword>
<dbReference type="Gene3D" id="3.40.50.150">
    <property type="entry name" value="Vaccinia Virus protein VP39"/>
    <property type="match status" value="1"/>
</dbReference>
<feature type="domain" description="DNA methylase adenine-specific" evidence="8">
    <location>
        <begin position="91"/>
        <end position="206"/>
    </location>
</feature>
<keyword evidence="2 9" id="KW-0489">Methyltransferase</keyword>
<dbReference type="AlphaFoldDB" id="A0ABD5SYE0"/>
<dbReference type="EC" id="2.1.1.72" evidence="1"/>
<evidence type="ECO:0000256" key="5">
    <source>
        <dbReference type="ARBA" id="ARBA00022747"/>
    </source>
</evidence>
<reference evidence="9 10" key="1">
    <citation type="journal article" date="2019" name="Int. J. Syst. Evol. Microbiol.">
        <title>The Global Catalogue of Microorganisms (GCM) 10K type strain sequencing project: providing services to taxonomists for standard genome sequencing and annotation.</title>
        <authorList>
            <consortium name="The Broad Institute Genomics Platform"/>
            <consortium name="The Broad Institute Genome Sequencing Center for Infectious Disease"/>
            <person name="Wu L."/>
            <person name="Ma J."/>
        </authorList>
    </citation>
    <scope>NUCLEOTIDE SEQUENCE [LARGE SCALE GENOMIC DNA]</scope>
    <source>
        <strain evidence="9 10">PJ61</strain>
    </source>
</reference>
<organism evidence="9 10">
    <name type="scientific">Halorubrum pallidum</name>
    <dbReference type="NCBI Taxonomy" id="1526114"/>
    <lineage>
        <taxon>Archaea</taxon>
        <taxon>Methanobacteriati</taxon>
        <taxon>Methanobacteriota</taxon>
        <taxon>Stenosarchaea group</taxon>
        <taxon>Halobacteria</taxon>
        <taxon>Halobacteriales</taxon>
        <taxon>Haloferacaceae</taxon>
        <taxon>Halorubrum</taxon>
    </lineage>
</organism>
<dbReference type="Proteomes" id="UP001596274">
    <property type="component" value="Unassembled WGS sequence"/>
</dbReference>